<dbReference type="Proteomes" id="UP000051330">
    <property type="component" value="Unassembled WGS sequence"/>
</dbReference>
<keyword evidence="2" id="KW-1185">Reference proteome</keyword>
<proteinExistence type="predicted"/>
<evidence type="ECO:0000313" key="2">
    <source>
        <dbReference type="Proteomes" id="UP000051330"/>
    </source>
</evidence>
<comment type="caution">
    <text evidence="1">The sequence shown here is derived from an EMBL/GenBank/DDBJ whole genome shotgun (WGS) entry which is preliminary data.</text>
</comment>
<sequence length="99" mass="11467">MSKPSITEQTQTLFSDMYTILGPEFPKIRGFLLQAYKDLDKNAPQVIIARLTNTIYQESLGKRPAYPQQFEDDLAALGRLMTSNGYGYVLGYDWRNRYY</sequence>
<dbReference type="AlphaFoldDB" id="A0A0R1MZS4"/>
<evidence type="ECO:0000313" key="1">
    <source>
        <dbReference type="EMBL" id="KRL13308.1"/>
    </source>
</evidence>
<dbReference type="EMBL" id="AZEC01000004">
    <property type="protein sequence ID" value="KRL13308.1"/>
    <property type="molecule type" value="Genomic_DNA"/>
</dbReference>
<organism evidence="1 2">
    <name type="scientific">Schleiferilactobacillus perolens DSM 12744</name>
    <dbReference type="NCBI Taxonomy" id="1423792"/>
    <lineage>
        <taxon>Bacteria</taxon>
        <taxon>Bacillati</taxon>
        <taxon>Bacillota</taxon>
        <taxon>Bacilli</taxon>
        <taxon>Lactobacillales</taxon>
        <taxon>Lactobacillaceae</taxon>
        <taxon>Schleiferilactobacillus</taxon>
    </lineage>
</organism>
<dbReference type="PATRIC" id="fig|1423792.3.peg.2177"/>
<dbReference type="RefSeq" id="WP_057819186.1">
    <property type="nucleotide sequence ID" value="NZ_AZEC01000004.1"/>
</dbReference>
<dbReference type="STRING" id="1423792.FD09_GL002135"/>
<gene>
    <name evidence="1" type="ORF">FD09_GL002135</name>
</gene>
<name>A0A0R1MZS4_9LACO</name>
<protein>
    <submittedName>
        <fullName evidence="1">Uncharacterized protein</fullName>
    </submittedName>
</protein>
<accession>A0A0R1MZS4</accession>
<reference evidence="1 2" key="1">
    <citation type="journal article" date="2015" name="Genome Announc.">
        <title>Expanding the biotechnology potential of lactobacilli through comparative genomics of 213 strains and associated genera.</title>
        <authorList>
            <person name="Sun Z."/>
            <person name="Harris H.M."/>
            <person name="McCann A."/>
            <person name="Guo C."/>
            <person name="Argimon S."/>
            <person name="Zhang W."/>
            <person name="Yang X."/>
            <person name="Jeffery I.B."/>
            <person name="Cooney J.C."/>
            <person name="Kagawa T.F."/>
            <person name="Liu W."/>
            <person name="Song Y."/>
            <person name="Salvetti E."/>
            <person name="Wrobel A."/>
            <person name="Rasinkangas P."/>
            <person name="Parkhill J."/>
            <person name="Rea M.C."/>
            <person name="O'Sullivan O."/>
            <person name="Ritari J."/>
            <person name="Douillard F.P."/>
            <person name="Paul Ross R."/>
            <person name="Yang R."/>
            <person name="Briner A.E."/>
            <person name="Felis G.E."/>
            <person name="de Vos W.M."/>
            <person name="Barrangou R."/>
            <person name="Klaenhammer T.R."/>
            <person name="Caufield P.W."/>
            <person name="Cui Y."/>
            <person name="Zhang H."/>
            <person name="O'Toole P.W."/>
        </authorList>
    </citation>
    <scope>NUCLEOTIDE SEQUENCE [LARGE SCALE GENOMIC DNA]</scope>
    <source>
        <strain evidence="1 2">DSM 12744</strain>
    </source>
</reference>